<evidence type="ECO:0000313" key="2">
    <source>
        <dbReference type="EMBL" id="EDM25298.1"/>
    </source>
</evidence>
<protein>
    <submittedName>
        <fullName evidence="2">Uncharacterized protein</fullName>
    </submittedName>
</protein>
<dbReference type="InterPro" id="IPR045584">
    <property type="entry name" value="Pilin-like"/>
</dbReference>
<sequence length="195" mass="21010">MKKHFLSLTEMLVVVGIIILLFSIGVPAVIKGMQKGELTECKGNLSQLAKATAVYLKDNKNYFPPEEGSAWASNASDPISLYLGSSYDKVNVCPSNPSEDASYYASANSTISSDLNASGGTKGLKSSKVKRPETMSLFVSYDVYNNLGGSVNEQWHGSDNTYPFVNVGGSVTSLKINSSDLSNANKNDRIDFKND</sequence>
<keyword evidence="3" id="KW-1185">Reference proteome</keyword>
<gene>
    <name evidence="2" type="ORF">LNTAR_03434</name>
</gene>
<dbReference type="STRING" id="313628.LNTAR_03434"/>
<accession>A6DSP5</accession>
<name>A6DSP5_9BACT</name>
<feature type="transmembrane region" description="Helical" evidence="1">
    <location>
        <begin position="12"/>
        <end position="30"/>
    </location>
</feature>
<dbReference type="EMBL" id="ABCK01000032">
    <property type="protein sequence ID" value="EDM25298.1"/>
    <property type="molecule type" value="Genomic_DNA"/>
</dbReference>
<comment type="caution">
    <text evidence="2">The sequence shown here is derived from an EMBL/GenBank/DDBJ whole genome shotgun (WGS) entry which is preliminary data.</text>
</comment>
<keyword evidence="1" id="KW-0472">Membrane</keyword>
<reference evidence="2 3" key="1">
    <citation type="journal article" date="2010" name="J. Bacteriol.">
        <title>Genome sequence of Lentisphaera araneosa HTCC2155T, the type species of the order Lentisphaerales in the phylum Lentisphaerae.</title>
        <authorList>
            <person name="Thrash J.C."/>
            <person name="Cho J.C."/>
            <person name="Vergin K.L."/>
            <person name="Morris R.M."/>
            <person name="Giovannoni S.J."/>
        </authorList>
    </citation>
    <scope>NUCLEOTIDE SEQUENCE [LARGE SCALE GENOMIC DNA]</scope>
    <source>
        <strain evidence="2 3">HTCC2155</strain>
    </source>
</reference>
<dbReference type="OrthoDB" id="115249at2"/>
<dbReference type="Gene3D" id="3.30.700.10">
    <property type="entry name" value="Glycoprotein, Type 4 Pilin"/>
    <property type="match status" value="1"/>
</dbReference>
<organism evidence="2 3">
    <name type="scientific">Lentisphaera araneosa HTCC2155</name>
    <dbReference type="NCBI Taxonomy" id="313628"/>
    <lineage>
        <taxon>Bacteria</taxon>
        <taxon>Pseudomonadati</taxon>
        <taxon>Lentisphaerota</taxon>
        <taxon>Lentisphaeria</taxon>
        <taxon>Lentisphaerales</taxon>
        <taxon>Lentisphaeraceae</taxon>
        <taxon>Lentisphaera</taxon>
    </lineage>
</organism>
<keyword evidence="1" id="KW-0812">Transmembrane</keyword>
<keyword evidence="1" id="KW-1133">Transmembrane helix</keyword>
<dbReference type="Proteomes" id="UP000004947">
    <property type="component" value="Unassembled WGS sequence"/>
</dbReference>
<dbReference type="RefSeq" id="WP_007280854.1">
    <property type="nucleotide sequence ID" value="NZ_ABCK01000032.1"/>
</dbReference>
<evidence type="ECO:0000256" key="1">
    <source>
        <dbReference type="SAM" id="Phobius"/>
    </source>
</evidence>
<evidence type="ECO:0000313" key="3">
    <source>
        <dbReference type="Proteomes" id="UP000004947"/>
    </source>
</evidence>
<dbReference type="AlphaFoldDB" id="A6DSP5"/>
<dbReference type="SUPFAM" id="SSF54523">
    <property type="entry name" value="Pili subunits"/>
    <property type="match status" value="1"/>
</dbReference>
<proteinExistence type="predicted"/>